<dbReference type="Gene3D" id="3.30.700.10">
    <property type="entry name" value="Glycoprotein, Type 4 Pilin"/>
    <property type="match status" value="1"/>
</dbReference>
<dbReference type="SUPFAM" id="SSF54523">
    <property type="entry name" value="Pili subunits"/>
    <property type="match status" value="1"/>
</dbReference>
<evidence type="ECO:0000256" key="1">
    <source>
        <dbReference type="SAM" id="Phobius"/>
    </source>
</evidence>
<proteinExistence type="predicted"/>
<dbReference type="Pfam" id="PF07963">
    <property type="entry name" value="N_methyl"/>
    <property type="match status" value="1"/>
</dbReference>
<accession>A0ABS5BXQ9</accession>
<dbReference type="RefSeq" id="WP_210656930.1">
    <property type="nucleotide sequence ID" value="NZ_JAGKQQ010000001.1"/>
</dbReference>
<dbReference type="PANTHER" id="PTHR30093:SF2">
    <property type="entry name" value="TYPE II SECRETION SYSTEM PROTEIN H"/>
    <property type="match status" value="1"/>
</dbReference>
<feature type="domain" description="DUF1559" evidence="2">
    <location>
        <begin position="34"/>
        <end position="210"/>
    </location>
</feature>
<dbReference type="NCBIfam" id="TIGR02532">
    <property type="entry name" value="IV_pilin_GFxxxE"/>
    <property type="match status" value="1"/>
</dbReference>
<sequence length="274" mass="29035">MPRSARNGFSLIEFLVVVAIIAVVIGLTLPAIRRVREPAARMKCMNNLKQLMLAMHNYADAGSPVARPSTGHPNAPAGHTFPPGCFGPGATPEERLSWTVALLPYLEQERLFKQFDVEKGYAGNLPAAQTQLKVFLCPEPKEATTGDAVTHYVALAGIGYDAAGQPAGTTGNGFMGYDRRTEFATIKDGTANTIALMETRSGLGPWARGGAANVRGFDPADVPLHGDHRPFGGHIGGMNVAMADGFVRFISARIEPKKLAAAITIAGGEPVDLD</sequence>
<dbReference type="Proteomes" id="UP000676565">
    <property type="component" value="Unassembled WGS sequence"/>
</dbReference>
<evidence type="ECO:0000313" key="3">
    <source>
        <dbReference type="EMBL" id="MBP3957658.1"/>
    </source>
</evidence>
<evidence type="ECO:0000259" key="2">
    <source>
        <dbReference type="Pfam" id="PF07596"/>
    </source>
</evidence>
<dbReference type="EMBL" id="JAGKQQ010000001">
    <property type="protein sequence ID" value="MBP3957658.1"/>
    <property type="molecule type" value="Genomic_DNA"/>
</dbReference>
<dbReference type="InterPro" id="IPR011453">
    <property type="entry name" value="DUF1559"/>
</dbReference>
<reference evidence="3 4" key="1">
    <citation type="submission" date="2021-04" db="EMBL/GenBank/DDBJ databases">
        <authorList>
            <person name="Ivanova A."/>
        </authorList>
    </citation>
    <scope>NUCLEOTIDE SEQUENCE [LARGE SCALE GENOMIC DNA]</scope>
    <source>
        <strain evidence="3 4">G18</strain>
    </source>
</reference>
<keyword evidence="1" id="KW-0812">Transmembrane</keyword>
<protein>
    <submittedName>
        <fullName evidence="3">DUF1559 domain-containing protein</fullName>
    </submittedName>
</protein>
<organism evidence="3 4">
    <name type="scientific">Gemmata palustris</name>
    <dbReference type="NCBI Taxonomy" id="2822762"/>
    <lineage>
        <taxon>Bacteria</taxon>
        <taxon>Pseudomonadati</taxon>
        <taxon>Planctomycetota</taxon>
        <taxon>Planctomycetia</taxon>
        <taxon>Gemmatales</taxon>
        <taxon>Gemmataceae</taxon>
        <taxon>Gemmata</taxon>
    </lineage>
</organism>
<gene>
    <name evidence="3" type="ORF">J8F10_20605</name>
</gene>
<dbReference type="InterPro" id="IPR012902">
    <property type="entry name" value="N_methyl_site"/>
</dbReference>
<dbReference type="PANTHER" id="PTHR30093">
    <property type="entry name" value="GENERAL SECRETION PATHWAY PROTEIN G"/>
    <property type="match status" value="1"/>
</dbReference>
<dbReference type="NCBIfam" id="TIGR04294">
    <property type="entry name" value="pre_pil_HX9DG"/>
    <property type="match status" value="1"/>
</dbReference>
<dbReference type="InterPro" id="IPR045584">
    <property type="entry name" value="Pilin-like"/>
</dbReference>
<keyword evidence="1" id="KW-1133">Transmembrane helix</keyword>
<keyword evidence="1" id="KW-0472">Membrane</keyword>
<name>A0ABS5BXQ9_9BACT</name>
<feature type="transmembrane region" description="Helical" evidence="1">
    <location>
        <begin position="12"/>
        <end position="32"/>
    </location>
</feature>
<dbReference type="Pfam" id="PF07596">
    <property type="entry name" value="SBP_bac_10"/>
    <property type="match status" value="1"/>
</dbReference>
<evidence type="ECO:0000313" key="4">
    <source>
        <dbReference type="Proteomes" id="UP000676565"/>
    </source>
</evidence>
<keyword evidence="4" id="KW-1185">Reference proteome</keyword>
<dbReference type="InterPro" id="IPR027558">
    <property type="entry name" value="Pre_pil_HX9DG_C"/>
</dbReference>
<comment type="caution">
    <text evidence="3">The sequence shown here is derived from an EMBL/GenBank/DDBJ whole genome shotgun (WGS) entry which is preliminary data.</text>
</comment>